<comment type="similarity">
    <text evidence="6">Belongs to the azoreductase type 1 family.</text>
</comment>
<dbReference type="Gene3D" id="3.40.50.360">
    <property type="match status" value="1"/>
</dbReference>
<feature type="domain" description="Flavodoxin-like fold" evidence="7">
    <location>
        <begin position="3"/>
        <end position="202"/>
    </location>
</feature>
<evidence type="ECO:0000256" key="6">
    <source>
        <dbReference type="HAMAP-Rule" id="MF_01216"/>
    </source>
</evidence>
<dbReference type="Proteomes" id="UP000265692">
    <property type="component" value="Unassembled WGS sequence"/>
</dbReference>
<evidence type="ECO:0000259" key="7">
    <source>
        <dbReference type="Pfam" id="PF02525"/>
    </source>
</evidence>
<dbReference type="EMBL" id="QWEI01000007">
    <property type="protein sequence ID" value="RHW34914.1"/>
    <property type="molecule type" value="Genomic_DNA"/>
</dbReference>
<dbReference type="RefSeq" id="WP_118876788.1">
    <property type="nucleotide sequence ID" value="NZ_QWEI01000007.1"/>
</dbReference>
<dbReference type="InterPro" id="IPR050104">
    <property type="entry name" value="FMN-dep_NADH:Q_OxRdtase_AzoR1"/>
</dbReference>
<organism evidence="8 9">
    <name type="scientific">Ureibacillus yapensis</name>
    <dbReference type="NCBI Taxonomy" id="2304605"/>
    <lineage>
        <taxon>Bacteria</taxon>
        <taxon>Bacillati</taxon>
        <taxon>Bacillota</taxon>
        <taxon>Bacilli</taxon>
        <taxon>Bacillales</taxon>
        <taxon>Caryophanaceae</taxon>
        <taxon>Ureibacillus</taxon>
    </lineage>
</organism>
<keyword evidence="1 6" id="KW-0285">Flavoprotein</keyword>
<dbReference type="InterPro" id="IPR029039">
    <property type="entry name" value="Flavoprotein-like_sf"/>
</dbReference>
<comment type="catalytic activity">
    <reaction evidence="5">
        <text>N,N-dimethyl-1,4-phenylenediamine + anthranilate + 2 NAD(+) = 2-(4-dimethylaminophenyl)diazenylbenzoate + 2 NADH + 2 H(+)</text>
        <dbReference type="Rhea" id="RHEA:55872"/>
        <dbReference type="ChEBI" id="CHEBI:15378"/>
        <dbReference type="ChEBI" id="CHEBI:15783"/>
        <dbReference type="ChEBI" id="CHEBI:16567"/>
        <dbReference type="ChEBI" id="CHEBI:57540"/>
        <dbReference type="ChEBI" id="CHEBI:57945"/>
        <dbReference type="ChEBI" id="CHEBI:71579"/>
        <dbReference type="EC" id="1.7.1.17"/>
    </reaction>
    <physiologicalReaction direction="right-to-left" evidence="5">
        <dbReference type="Rhea" id="RHEA:55874"/>
    </physiologicalReaction>
</comment>
<dbReference type="OrthoDB" id="9805013at2"/>
<evidence type="ECO:0000256" key="1">
    <source>
        <dbReference type="ARBA" id="ARBA00022630"/>
    </source>
</evidence>
<comment type="caution">
    <text evidence="6">Lacks conserved residue(s) required for the propagation of feature annotation.</text>
</comment>
<comment type="subunit">
    <text evidence="6">Homodimer.</text>
</comment>
<evidence type="ECO:0000256" key="5">
    <source>
        <dbReference type="ARBA" id="ARBA00048542"/>
    </source>
</evidence>
<dbReference type="GO" id="GO:0016655">
    <property type="term" value="F:oxidoreductase activity, acting on NAD(P)H, quinone or similar compound as acceptor"/>
    <property type="evidence" value="ECO:0007669"/>
    <property type="project" value="InterPro"/>
</dbReference>
<keyword evidence="9" id="KW-1185">Reference proteome</keyword>
<comment type="cofactor">
    <cofactor evidence="6">
        <name>FMN</name>
        <dbReference type="ChEBI" id="CHEBI:58210"/>
    </cofactor>
    <text evidence="6">Binds 1 FMN per subunit.</text>
</comment>
<accession>A0A396S5S1</accession>
<evidence type="ECO:0000313" key="9">
    <source>
        <dbReference type="Proteomes" id="UP000265692"/>
    </source>
</evidence>
<dbReference type="GO" id="GO:0009055">
    <property type="term" value="F:electron transfer activity"/>
    <property type="evidence" value="ECO:0007669"/>
    <property type="project" value="UniProtKB-UniRule"/>
</dbReference>
<dbReference type="InterPro" id="IPR003680">
    <property type="entry name" value="Flavodoxin_fold"/>
</dbReference>
<dbReference type="EC" id="1.7.1.17" evidence="6"/>
<sequence length="212" mass="23457">MTNVLVIKANNRPDGVSTKMYETYVEEAKKVEGLNITTYDVFEEDTPYFGQDVFNAFGKTQNGEELTDLEARLLAAKQKAMDAIAAAEVVVLAFPLWNLTIPAKLHTFIDYVYSAGFFFKYTEEGQPVQLMTDKKFVVLNARGGNYSSPEAQPMEMAVNYVKNVFGGVAGMQLLDEVIIEGHNAEPNRAEEIIAEGLERVKASAQKLATVKA</sequence>
<dbReference type="PANTHER" id="PTHR43741">
    <property type="entry name" value="FMN-DEPENDENT NADH-AZOREDUCTASE 1"/>
    <property type="match status" value="1"/>
</dbReference>
<dbReference type="NCBIfam" id="NF010075">
    <property type="entry name" value="PRK13556.1"/>
    <property type="match status" value="1"/>
</dbReference>
<dbReference type="GO" id="GO:0016652">
    <property type="term" value="F:oxidoreductase activity, acting on NAD(P)H as acceptor"/>
    <property type="evidence" value="ECO:0007669"/>
    <property type="project" value="UniProtKB-UniRule"/>
</dbReference>
<dbReference type="Pfam" id="PF02525">
    <property type="entry name" value="Flavodoxin_2"/>
    <property type="match status" value="1"/>
</dbReference>
<dbReference type="EC" id="1.6.5.-" evidence="6"/>
<comment type="catalytic activity">
    <reaction evidence="6">
        <text>2 a quinone + NADH + H(+) = 2 a 1,4-benzosemiquinone + NAD(+)</text>
        <dbReference type="Rhea" id="RHEA:65952"/>
        <dbReference type="ChEBI" id="CHEBI:15378"/>
        <dbReference type="ChEBI" id="CHEBI:57540"/>
        <dbReference type="ChEBI" id="CHEBI:57945"/>
        <dbReference type="ChEBI" id="CHEBI:132124"/>
        <dbReference type="ChEBI" id="CHEBI:134225"/>
    </reaction>
</comment>
<dbReference type="AlphaFoldDB" id="A0A396S5S1"/>
<evidence type="ECO:0000313" key="8">
    <source>
        <dbReference type="EMBL" id="RHW34914.1"/>
    </source>
</evidence>
<comment type="caution">
    <text evidence="8">The sequence shown here is derived from an EMBL/GenBank/DDBJ whole genome shotgun (WGS) entry which is preliminary data.</text>
</comment>
<proteinExistence type="inferred from homology"/>
<name>A0A396S5S1_9BACL</name>
<dbReference type="SUPFAM" id="SSF52218">
    <property type="entry name" value="Flavoproteins"/>
    <property type="match status" value="1"/>
</dbReference>
<comment type="function">
    <text evidence="6">Also exhibits azoreductase activity. Catalyzes the reductive cleavage of the azo bond in aromatic azo compounds to the corresponding amines.</text>
</comment>
<dbReference type="InterPro" id="IPR023048">
    <property type="entry name" value="NADH:quinone_OxRdtase_FMN_depd"/>
</dbReference>
<keyword evidence="4 6" id="KW-0520">NAD</keyword>
<dbReference type="PANTHER" id="PTHR43741:SF4">
    <property type="entry name" value="FMN-DEPENDENT NADH:QUINONE OXIDOREDUCTASE"/>
    <property type="match status" value="1"/>
</dbReference>
<protein>
    <recommendedName>
        <fullName evidence="6">FMN dependent NADH:quinone oxidoreductase</fullName>
        <ecNumber evidence="6">1.6.5.-</ecNumber>
    </recommendedName>
    <alternativeName>
        <fullName evidence="6">Azo-dye reductase</fullName>
    </alternativeName>
    <alternativeName>
        <fullName evidence="6">FMN-dependent NADH-azo compound oxidoreductase</fullName>
    </alternativeName>
    <alternativeName>
        <fullName evidence="6">FMN-dependent NADH-azoreductase</fullName>
        <ecNumber evidence="6">1.7.1.17</ecNumber>
    </alternativeName>
</protein>
<comment type="function">
    <text evidence="6">Quinone reductase that provides resistance to thiol-specific stress caused by electrophilic quinones.</text>
</comment>
<keyword evidence="3 6" id="KW-0560">Oxidoreductase</keyword>
<reference evidence="8 9" key="1">
    <citation type="submission" date="2018-08" db="EMBL/GenBank/DDBJ databases">
        <title>Lysinibacillus sp. YLB-03 draft genome sequence.</title>
        <authorList>
            <person name="Yu L."/>
        </authorList>
    </citation>
    <scope>NUCLEOTIDE SEQUENCE [LARGE SCALE GENOMIC DNA]</scope>
    <source>
        <strain evidence="8 9">YLB-03</strain>
    </source>
</reference>
<dbReference type="HAMAP" id="MF_01216">
    <property type="entry name" value="Azoreductase_type1"/>
    <property type="match status" value="1"/>
</dbReference>
<keyword evidence="2 6" id="KW-0288">FMN</keyword>
<evidence type="ECO:0000256" key="2">
    <source>
        <dbReference type="ARBA" id="ARBA00022643"/>
    </source>
</evidence>
<evidence type="ECO:0000256" key="3">
    <source>
        <dbReference type="ARBA" id="ARBA00023002"/>
    </source>
</evidence>
<dbReference type="GO" id="GO:0010181">
    <property type="term" value="F:FMN binding"/>
    <property type="evidence" value="ECO:0007669"/>
    <property type="project" value="UniProtKB-UniRule"/>
</dbReference>
<gene>
    <name evidence="6" type="primary">azoR</name>
    <name evidence="8" type="ORF">D1B33_12755</name>
</gene>
<evidence type="ECO:0000256" key="4">
    <source>
        <dbReference type="ARBA" id="ARBA00023027"/>
    </source>
</evidence>